<accession>A0ABS6ENI6</accession>
<comment type="caution">
    <text evidence="1">The sequence shown here is derived from an EMBL/GenBank/DDBJ whole genome shotgun (WGS) entry which is preliminary data.</text>
</comment>
<name>A0ABS6ENI6_9FIRM</name>
<dbReference type="EMBL" id="JAHLQI010000001">
    <property type="protein sequence ID" value="MBU5489241.1"/>
    <property type="molecule type" value="Genomic_DNA"/>
</dbReference>
<sequence>MQSKRLILSRSQSEALRLSQALTACGIANTLTRPPRSKQMPACAWAVAIEQRDRARAQDCLRQRENDAWCWEDANDLSG</sequence>
<organism evidence="1 2">
    <name type="scientific">Butyricicoccus intestinisimiae</name>
    <dbReference type="NCBI Taxonomy" id="2841509"/>
    <lineage>
        <taxon>Bacteria</taxon>
        <taxon>Bacillati</taxon>
        <taxon>Bacillota</taxon>
        <taxon>Clostridia</taxon>
        <taxon>Eubacteriales</taxon>
        <taxon>Butyricicoccaceae</taxon>
        <taxon>Butyricicoccus</taxon>
    </lineage>
</organism>
<evidence type="ECO:0000313" key="2">
    <source>
        <dbReference type="Proteomes" id="UP000783588"/>
    </source>
</evidence>
<proteinExistence type="predicted"/>
<gene>
    <name evidence="1" type="ORF">KQI75_01130</name>
</gene>
<protein>
    <recommendedName>
        <fullName evidence="3">DUF2007 domain-containing protein</fullName>
    </recommendedName>
</protein>
<dbReference type="Proteomes" id="UP000783588">
    <property type="component" value="Unassembled WGS sequence"/>
</dbReference>
<evidence type="ECO:0000313" key="1">
    <source>
        <dbReference type="EMBL" id="MBU5489241.1"/>
    </source>
</evidence>
<reference evidence="1 2" key="1">
    <citation type="submission" date="2021-06" db="EMBL/GenBank/DDBJ databases">
        <authorList>
            <person name="Sun Q."/>
            <person name="Li D."/>
        </authorList>
    </citation>
    <scope>NUCLEOTIDE SEQUENCE [LARGE SCALE GENOMIC DNA]</scope>
    <source>
        <strain evidence="1 2">MSJd-7</strain>
    </source>
</reference>
<keyword evidence="2" id="KW-1185">Reference proteome</keyword>
<dbReference type="RefSeq" id="WP_216468850.1">
    <property type="nucleotide sequence ID" value="NZ_JAHLQI010000001.1"/>
</dbReference>
<evidence type="ECO:0008006" key="3">
    <source>
        <dbReference type="Google" id="ProtNLM"/>
    </source>
</evidence>